<feature type="transmembrane region" description="Helical" evidence="1">
    <location>
        <begin position="20"/>
        <end position="43"/>
    </location>
</feature>
<sequence>MELEWQVERYSDVQTTRTILAALGIVAVIFGIPIMATLVAGQFGMSVRLIGWTTLVAMMVLAFQSRYLLARVLGERKLAPAMARRTFKRR</sequence>
<evidence type="ECO:0000313" key="3">
    <source>
        <dbReference type="Proteomes" id="UP001382935"/>
    </source>
</evidence>
<gene>
    <name evidence="2" type="ORF">V6R86_04780</name>
</gene>
<keyword evidence="3" id="KW-1185">Reference proteome</keyword>
<organism evidence="2 3">
    <name type="scientific">Sphingomonas kaistensis</name>
    <dbReference type="NCBI Taxonomy" id="298708"/>
    <lineage>
        <taxon>Bacteria</taxon>
        <taxon>Pseudomonadati</taxon>
        <taxon>Pseudomonadota</taxon>
        <taxon>Alphaproteobacteria</taxon>
        <taxon>Sphingomonadales</taxon>
        <taxon>Sphingomonadaceae</taxon>
        <taxon>Sphingomonas</taxon>
    </lineage>
</organism>
<dbReference type="Proteomes" id="UP001382935">
    <property type="component" value="Chromosome"/>
</dbReference>
<keyword evidence="1" id="KW-0472">Membrane</keyword>
<evidence type="ECO:0000256" key="1">
    <source>
        <dbReference type="SAM" id="Phobius"/>
    </source>
</evidence>
<reference evidence="2 3" key="1">
    <citation type="submission" date="2024-02" db="EMBL/GenBank/DDBJ databases">
        <title>Full genome sequence of Sphingomonas kaistensis.</title>
        <authorList>
            <person name="Poletto B.L."/>
            <person name="Silva G."/>
            <person name="Galante D."/>
            <person name="Campos K.R."/>
            <person name="Santos M.B.N."/>
            <person name="Sacchi C.T."/>
        </authorList>
    </citation>
    <scope>NUCLEOTIDE SEQUENCE [LARGE SCALE GENOMIC DNA]</scope>
    <source>
        <strain evidence="2 3">MA4R</strain>
    </source>
</reference>
<feature type="transmembrane region" description="Helical" evidence="1">
    <location>
        <begin position="49"/>
        <end position="69"/>
    </location>
</feature>
<name>A0ABZ2FYW8_9SPHN</name>
<dbReference type="EMBL" id="CP145607">
    <property type="protein sequence ID" value="WWM70017.1"/>
    <property type="molecule type" value="Genomic_DNA"/>
</dbReference>
<protein>
    <submittedName>
        <fullName evidence="2">Uncharacterized protein</fullName>
    </submittedName>
</protein>
<keyword evidence="1" id="KW-1133">Transmembrane helix</keyword>
<evidence type="ECO:0000313" key="2">
    <source>
        <dbReference type="EMBL" id="WWM70017.1"/>
    </source>
</evidence>
<keyword evidence="1" id="KW-0812">Transmembrane</keyword>
<accession>A0ABZ2FYW8</accession>
<proteinExistence type="predicted"/>
<dbReference type="RefSeq" id="WP_338502594.1">
    <property type="nucleotide sequence ID" value="NZ_CP145607.1"/>
</dbReference>